<keyword evidence="2" id="KW-0812">Transmembrane</keyword>
<dbReference type="Ensembl" id="ENSMSIT00000044236.1">
    <property type="protein sequence ID" value="ENSMSIP00000035101.1"/>
    <property type="gene ID" value="ENSMSIG00000029253.1"/>
</dbReference>
<protein>
    <recommendedName>
        <fullName evidence="5">Transmembrane protein</fullName>
    </recommendedName>
</protein>
<organism evidence="3 4">
    <name type="scientific">Mus spicilegus</name>
    <name type="common">Mound-building mouse</name>
    <dbReference type="NCBI Taxonomy" id="10103"/>
    <lineage>
        <taxon>Eukaryota</taxon>
        <taxon>Metazoa</taxon>
        <taxon>Chordata</taxon>
        <taxon>Craniata</taxon>
        <taxon>Vertebrata</taxon>
        <taxon>Euteleostomi</taxon>
        <taxon>Mammalia</taxon>
        <taxon>Eutheria</taxon>
        <taxon>Euarchontoglires</taxon>
        <taxon>Glires</taxon>
        <taxon>Rodentia</taxon>
        <taxon>Myomorpha</taxon>
        <taxon>Muroidea</taxon>
        <taxon>Muridae</taxon>
        <taxon>Murinae</taxon>
        <taxon>Mus</taxon>
        <taxon>Mus</taxon>
    </lineage>
</organism>
<dbReference type="GeneTree" id="ENSGT00940000171643"/>
<accession>A0A8C6N4B8</accession>
<evidence type="ECO:0000256" key="1">
    <source>
        <dbReference type="SAM" id="MobiDB-lite"/>
    </source>
</evidence>
<keyword evidence="4" id="KW-1185">Reference proteome</keyword>
<evidence type="ECO:0008006" key="5">
    <source>
        <dbReference type="Google" id="ProtNLM"/>
    </source>
</evidence>
<evidence type="ECO:0000313" key="4">
    <source>
        <dbReference type="Proteomes" id="UP000694415"/>
    </source>
</evidence>
<reference evidence="3" key="2">
    <citation type="submission" date="2025-09" db="UniProtKB">
        <authorList>
            <consortium name="Ensembl"/>
        </authorList>
    </citation>
    <scope>IDENTIFICATION</scope>
</reference>
<reference evidence="3" key="1">
    <citation type="submission" date="2025-08" db="UniProtKB">
        <authorList>
            <consortium name="Ensembl"/>
        </authorList>
    </citation>
    <scope>IDENTIFICATION</scope>
</reference>
<feature type="region of interest" description="Disordered" evidence="1">
    <location>
        <begin position="1"/>
        <end position="39"/>
    </location>
</feature>
<proteinExistence type="predicted"/>
<dbReference type="AlphaFoldDB" id="A0A8C6N4B8"/>
<keyword evidence="2" id="KW-1133">Transmembrane helix</keyword>
<feature type="compositionally biased region" description="Basic and acidic residues" evidence="1">
    <location>
        <begin position="22"/>
        <end position="39"/>
    </location>
</feature>
<evidence type="ECO:0000256" key="2">
    <source>
        <dbReference type="SAM" id="Phobius"/>
    </source>
</evidence>
<name>A0A8C6N4B8_MUSSI</name>
<sequence>MSPSKLCAQPAAPPSSWIKTAGRSEKDAQERPRGGAKKTGEKKIKPLLRRYCHVGNCLLLVGFSSACAGTSPVRWISKPGCFFFLLLQVPSSEQYLCRLLCKGGGMKKEERNPPIGVLLPGVLLSVFFMYFFFPSSQGSFPHKCLAKQKRCRCFCM</sequence>
<keyword evidence="2" id="KW-0472">Membrane</keyword>
<feature type="transmembrane region" description="Helical" evidence="2">
    <location>
        <begin position="115"/>
        <end position="133"/>
    </location>
</feature>
<dbReference type="Proteomes" id="UP000694415">
    <property type="component" value="Unplaced"/>
</dbReference>
<evidence type="ECO:0000313" key="3">
    <source>
        <dbReference type="Ensembl" id="ENSMSIP00000035101.1"/>
    </source>
</evidence>